<feature type="region of interest" description="Disordered" evidence="9">
    <location>
        <begin position="333"/>
        <end position="370"/>
    </location>
</feature>
<evidence type="ECO:0000256" key="2">
    <source>
        <dbReference type="ARBA" id="ARBA00006175"/>
    </source>
</evidence>
<gene>
    <name evidence="11" type="ORF">E3E12_05365</name>
</gene>
<evidence type="ECO:0000256" key="1">
    <source>
        <dbReference type="ARBA" id="ARBA00004651"/>
    </source>
</evidence>
<evidence type="ECO:0000313" key="11">
    <source>
        <dbReference type="EMBL" id="QDH13710.1"/>
    </source>
</evidence>
<dbReference type="RefSeq" id="WP_141443418.1">
    <property type="nucleotide sequence ID" value="NZ_CP038231.1"/>
</dbReference>
<comment type="subcellular location">
    <subcellularLocation>
        <location evidence="1">Cell membrane</location>
        <topology evidence="1">Multi-pass membrane protein</topology>
    </subcellularLocation>
</comment>
<evidence type="ECO:0000256" key="10">
    <source>
        <dbReference type="SAM" id="Phobius"/>
    </source>
</evidence>
<protein>
    <submittedName>
        <fullName evidence="11">Aquaporin family protein</fullName>
    </submittedName>
</protein>
<reference evidence="11 12" key="1">
    <citation type="submission" date="2019-03" db="EMBL/GenBank/DDBJ databases">
        <title>The complete genome sequence of Swingsia_sp. F3b2 LMG30590(T).</title>
        <authorList>
            <person name="Chua K.-O."/>
            <person name="Chan K.-G."/>
            <person name="See-Too W.-S."/>
        </authorList>
    </citation>
    <scope>NUCLEOTIDE SEQUENCE [LARGE SCALE GENOMIC DNA]</scope>
    <source>
        <strain evidence="11 12">F3b2</strain>
    </source>
</reference>
<keyword evidence="4" id="KW-1003">Cell membrane</keyword>
<sequence length="370" mass="40774">MTDAPHQQPSTPRRAPQARLAKMQRHVWRWVRRHGGHTIQGALHGKKPHIKFPHIRFYLHELKDRPLSGAPTQRWHWRLYGCEALATAIMMVVGLSVCMVTLASSSPLAQWLRHWPLVQIALCGLGFGLACTAGALTRFGKVSGAHLNPSVSLAFFLSGRMKAPDMLGYFGAQLLGSLMGTAALWLVGCLVPQWAQMAQQTGYGGTYPAHEWPLWAVMVAELIATMGLVLVMLWFVAHPRFQRFAAWWTGPYFCIMNPLVAFISGDSTNFTRTLAPALFMHDYRGLWIYLVGPFLGSALAIFLVRSAVLGKLSLREARLVNFGHYGRVPQFAEPEAAGPSPEWLKANPPPKTSGPDPVAVDESPAGPVAN</sequence>
<comment type="similarity">
    <text evidence="2 8">Belongs to the MIP/aquaporin (TC 1.A.8) family.</text>
</comment>
<evidence type="ECO:0000256" key="9">
    <source>
        <dbReference type="SAM" id="MobiDB-lite"/>
    </source>
</evidence>
<dbReference type="PRINTS" id="PR00783">
    <property type="entry name" value="MINTRINSICP"/>
</dbReference>
<evidence type="ECO:0000256" key="4">
    <source>
        <dbReference type="ARBA" id="ARBA00022475"/>
    </source>
</evidence>
<evidence type="ECO:0000256" key="7">
    <source>
        <dbReference type="ARBA" id="ARBA00023136"/>
    </source>
</evidence>
<evidence type="ECO:0000256" key="8">
    <source>
        <dbReference type="RuleBase" id="RU000477"/>
    </source>
</evidence>
<dbReference type="OrthoDB" id="9807293at2"/>
<dbReference type="AlphaFoldDB" id="A0A4Y6U9K5"/>
<dbReference type="PANTHER" id="PTHR19139:SF199">
    <property type="entry name" value="MIP17260P"/>
    <property type="match status" value="1"/>
</dbReference>
<feature type="transmembrane region" description="Helical" evidence="10">
    <location>
        <begin position="84"/>
        <end position="103"/>
    </location>
</feature>
<dbReference type="Pfam" id="PF00230">
    <property type="entry name" value="MIP"/>
    <property type="match status" value="1"/>
</dbReference>
<dbReference type="EMBL" id="CP038231">
    <property type="protein sequence ID" value="QDH13710.1"/>
    <property type="molecule type" value="Genomic_DNA"/>
</dbReference>
<dbReference type="Gene3D" id="1.20.1080.10">
    <property type="entry name" value="Glycerol uptake facilitator protein"/>
    <property type="match status" value="1"/>
</dbReference>
<keyword evidence="7 10" id="KW-0472">Membrane</keyword>
<dbReference type="GO" id="GO:0005886">
    <property type="term" value="C:plasma membrane"/>
    <property type="evidence" value="ECO:0007669"/>
    <property type="project" value="UniProtKB-SubCell"/>
</dbReference>
<dbReference type="PROSITE" id="PS00221">
    <property type="entry name" value="MIP"/>
    <property type="match status" value="1"/>
</dbReference>
<organism evidence="11 12">
    <name type="scientific">Formicincola oecophyllae</name>
    <dbReference type="NCBI Taxonomy" id="2558361"/>
    <lineage>
        <taxon>Bacteria</taxon>
        <taxon>Pseudomonadati</taxon>
        <taxon>Pseudomonadota</taxon>
        <taxon>Alphaproteobacteria</taxon>
        <taxon>Acetobacterales</taxon>
        <taxon>Acetobacteraceae</taxon>
        <taxon>Formicincola</taxon>
    </lineage>
</organism>
<keyword evidence="5 8" id="KW-0812">Transmembrane</keyword>
<keyword evidence="3 8" id="KW-0813">Transport</keyword>
<keyword evidence="12" id="KW-1185">Reference proteome</keyword>
<accession>A0A4Y6U9K5</accession>
<dbReference type="InterPro" id="IPR022357">
    <property type="entry name" value="MIP_CS"/>
</dbReference>
<dbReference type="KEGG" id="swf:E3E12_05365"/>
<name>A0A4Y6U9K5_9PROT</name>
<feature type="transmembrane region" description="Helical" evidence="10">
    <location>
        <begin position="214"/>
        <end position="237"/>
    </location>
</feature>
<keyword evidence="6 10" id="KW-1133">Transmembrane helix</keyword>
<evidence type="ECO:0000256" key="5">
    <source>
        <dbReference type="ARBA" id="ARBA00022692"/>
    </source>
</evidence>
<feature type="transmembrane region" description="Helical" evidence="10">
    <location>
        <begin position="115"/>
        <end position="136"/>
    </location>
</feature>
<evidence type="ECO:0000313" key="12">
    <source>
        <dbReference type="Proteomes" id="UP000318709"/>
    </source>
</evidence>
<feature type="transmembrane region" description="Helical" evidence="10">
    <location>
        <begin position="285"/>
        <end position="308"/>
    </location>
</feature>
<feature type="transmembrane region" description="Helical" evidence="10">
    <location>
        <begin position="167"/>
        <end position="194"/>
    </location>
</feature>
<dbReference type="PANTHER" id="PTHR19139">
    <property type="entry name" value="AQUAPORIN TRANSPORTER"/>
    <property type="match status" value="1"/>
</dbReference>
<dbReference type="SUPFAM" id="SSF81338">
    <property type="entry name" value="Aquaporin-like"/>
    <property type="match status" value="1"/>
</dbReference>
<dbReference type="GO" id="GO:0015250">
    <property type="term" value="F:water channel activity"/>
    <property type="evidence" value="ECO:0007669"/>
    <property type="project" value="TreeGrafter"/>
</dbReference>
<dbReference type="InterPro" id="IPR034294">
    <property type="entry name" value="Aquaporin_transptr"/>
</dbReference>
<dbReference type="Proteomes" id="UP000318709">
    <property type="component" value="Chromosome"/>
</dbReference>
<evidence type="ECO:0000256" key="3">
    <source>
        <dbReference type="ARBA" id="ARBA00022448"/>
    </source>
</evidence>
<dbReference type="InterPro" id="IPR000425">
    <property type="entry name" value="MIP"/>
</dbReference>
<dbReference type="InterPro" id="IPR023271">
    <property type="entry name" value="Aquaporin-like"/>
</dbReference>
<feature type="transmembrane region" description="Helical" evidence="10">
    <location>
        <begin position="244"/>
        <end position="265"/>
    </location>
</feature>
<proteinExistence type="inferred from homology"/>
<evidence type="ECO:0000256" key="6">
    <source>
        <dbReference type="ARBA" id="ARBA00022989"/>
    </source>
</evidence>